<name>A0ABY8HWB8_9MOLU</name>
<evidence type="ECO:0000313" key="2">
    <source>
        <dbReference type="Proteomes" id="UP001214039"/>
    </source>
</evidence>
<dbReference type="Proteomes" id="UP001214039">
    <property type="component" value="Chromosome"/>
</dbReference>
<gene>
    <name evidence="1" type="ORF">MFERI15181_00186</name>
</gene>
<accession>A0ABY8HWB8</accession>
<dbReference type="RefSeq" id="WP_278300056.1">
    <property type="nucleotide sequence ID" value="NZ_CP113498.1"/>
</dbReference>
<evidence type="ECO:0000313" key="1">
    <source>
        <dbReference type="EMBL" id="WFQ93286.1"/>
    </source>
</evidence>
<protein>
    <submittedName>
        <fullName evidence="1">BspA family leucine-rich repeat surface protein</fullName>
    </submittedName>
</protein>
<sequence>MKHLLKIISSLTILSTGVLAVSCTRRIDNKDIKNNISRENKDKNKDSENISQDDPNVLPKIEITEEEKKAAIDTLKKVFKQQEDAFGTFHTYQDVVNQLKVYLGDFNVKHLEYLKLTNESEKDTQLKVDSGNQKANKIDVTYFDKQDTLIPKTVLENKVQAKYNNNNNELIQIGYEQDKTIKSIKLTKVNKETIKVPKHLPLKITSLDESFKELKSSMVDNLDKWDIKNIKYLTKTFNDAKEFNQNLTSWDVSNVLDMTEMFAGATKFNQDLNSWDTSKVEDMVGLFWEAEEFNGNISNWNVKNVENMSSMFSGAKKFNQNLDKWDTSNVLSMEGMFSHTDVFNGKISNWDTSKVATMKQMFEGAKAFNQSLESWNVSNVGRAEDFRKGAEKNIIDEYLPKFKEEILKILKINRK</sequence>
<reference evidence="1" key="1">
    <citation type="submission" date="2022-11" db="EMBL/GenBank/DDBJ databases">
        <title>Comparative genomic analysis of Mycoplasma feriruminatoris and the Mycoplasma mycoides cluster.</title>
        <authorList>
            <person name="Baby V."/>
            <person name="Ambroset C."/>
            <person name="Gaurivaud P."/>
            <person name="Boury C."/>
            <person name="Guichoux E."/>
            <person name="Lartigue C."/>
            <person name="Tardy F."/>
            <person name="Sirand-Pugnet P."/>
        </authorList>
    </citation>
    <scope>NUCLEOTIDE SEQUENCE [LARGE SCALE GENOMIC DNA]</scope>
    <source>
        <strain evidence="1">L15181</strain>
    </source>
</reference>
<dbReference type="PROSITE" id="PS51257">
    <property type="entry name" value="PROKAR_LIPOPROTEIN"/>
    <property type="match status" value="1"/>
</dbReference>
<organism evidence="1 2">
    <name type="scientific">Mycoplasma feriruminatoris</name>
    <dbReference type="NCBI Taxonomy" id="1179777"/>
    <lineage>
        <taxon>Bacteria</taxon>
        <taxon>Bacillati</taxon>
        <taxon>Mycoplasmatota</taxon>
        <taxon>Mollicutes</taxon>
        <taxon>Mycoplasmataceae</taxon>
        <taxon>Mycoplasma</taxon>
    </lineage>
</organism>
<proteinExistence type="predicted"/>
<dbReference type="Pfam" id="PF03382">
    <property type="entry name" value="DUF285"/>
    <property type="match status" value="1"/>
</dbReference>
<dbReference type="InterPro" id="IPR011889">
    <property type="entry name" value="Liste_lipo_26"/>
</dbReference>
<dbReference type="EMBL" id="CP113498">
    <property type="protein sequence ID" value="WFQ93286.1"/>
    <property type="molecule type" value="Genomic_DNA"/>
</dbReference>
<dbReference type="NCBIfam" id="TIGR02167">
    <property type="entry name" value="Liste_lipo_26"/>
    <property type="match status" value="3"/>
</dbReference>
<dbReference type="InterPro" id="IPR005046">
    <property type="entry name" value="DUF285"/>
</dbReference>
<keyword evidence="2" id="KW-1185">Reference proteome</keyword>